<name>A0AAD9WPL9_9ROSI</name>
<reference evidence="2" key="1">
    <citation type="journal article" date="2023" name="Plant J.">
        <title>Genome sequences and population genomics provide insights into the demographic history, inbreeding, and mutation load of two 'living fossil' tree species of Dipteronia.</title>
        <authorList>
            <person name="Feng Y."/>
            <person name="Comes H.P."/>
            <person name="Chen J."/>
            <person name="Zhu S."/>
            <person name="Lu R."/>
            <person name="Zhang X."/>
            <person name="Li P."/>
            <person name="Qiu J."/>
            <person name="Olsen K.M."/>
            <person name="Qiu Y."/>
        </authorList>
    </citation>
    <scope>NUCLEOTIDE SEQUENCE</scope>
    <source>
        <strain evidence="2">KIB01</strain>
    </source>
</reference>
<accession>A0AAD9WPL9</accession>
<gene>
    <name evidence="2" type="ORF">Ddye_025460</name>
</gene>
<keyword evidence="1" id="KW-0732">Signal</keyword>
<evidence type="ECO:0000313" key="3">
    <source>
        <dbReference type="Proteomes" id="UP001280121"/>
    </source>
</evidence>
<feature type="non-terminal residue" evidence="2">
    <location>
        <position position="102"/>
    </location>
</feature>
<organism evidence="2 3">
    <name type="scientific">Dipteronia dyeriana</name>
    <dbReference type="NCBI Taxonomy" id="168575"/>
    <lineage>
        <taxon>Eukaryota</taxon>
        <taxon>Viridiplantae</taxon>
        <taxon>Streptophyta</taxon>
        <taxon>Embryophyta</taxon>
        <taxon>Tracheophyta</taxon>
        <taxon>Spermatophyta</taxon>
        <taxon>Magnoliopsida</taxon>
        <taxon>eudicotyledons</taxon>
        <taxon>Gunneridae</taxon>
        <taxon>Pentapetalae</taxon>
        <taxon>rosids</taxon>
        <taxon>malvids</taxon>
        <taxon>Sapindales</taxon>
        <taxon>Sapindaceae</taxon>
        <taxon>Hippocastanoideae</taxon>
        <taxon>Acereae</taxon>
        <taxon>Dipteronia</taxon>
    </lineage>
</organism>
<keyword evidence="3" id="KW-1185">Reference proteome</keyword>
<dbReference type="AlphaFoldDB" id="A0AAD9WPL9"/>
<evidence type="ECO:0000256" key="1">
    <source>
        <dbReference type="SAM" id="SignalP"/>
    </source>
</evidence>
<proteinExistence type="predicted"/>
<feature type="signal peptide" evidence="1">
    <location>
        <begin position="1"/>
        <end position="20"/>
    </location>
</feature>
<protein>
    <submittedName>
        <fullName evidence="2">Uncharacterized protein</fullName>
    </submittedName>
</protein>
<feature type="chain" id="PRO_5041919432" evidence="1">
    <location>
        <begin position="21"/>
        <end position="102"/>
    </location>
</feature>
<dbReference type="Proteomes" id="UP001280121">
    <property type="component" value="Unassembled WGS sequence"/>
</dbReference>
<comment type="caution">
    <text evidence="2">The sequence shown here is derived from an EMBL/GenBank/DDBJ whole genome shotgun (WGS) entry which is preliminary data.</text>
</comment>
<sequence>MLLIPLYSTFWSSSILCIQAFVQTNICIGHSTIYSVQMNPDSYFGRTSNSNFDLNQGGPSTWETSHTTYNNYSCGGSSYNTNDQEGASDHSLFTDHFVSTPH</sequence>
<dbReference type="EMBL" id="JANJYI010000008">
    <property type="protein sequence ID" value="KAK2637665.1"/>
    <property type="molecule type" value="Genomic_DNA"/>
</dbReference>
<evidence type="ECO:0000313" key="2">
    <source>
        <dbReference type="EMBL" id="KAK2637665.1"/>
    </source>
</evidence>